<reference evidence="12" key="1">
    <citation type="submission" date="2021-02" db="EMBL/GenBank/DDBJ databases">
        <title>Psilocybe cubensis genome.</title>
        <authorList>
            <person name="Mckernan K.J."/>
            <person name="Crawford S."/>
            <person name="Trippe A."/>
            <person name="Kane L.T."/>
            <person name="Mclaughlin S."/>
        </authorList>
    </citation>
    <scope>NUCLEOTIDE SEQUENCE [LARGE SCALE GENOMIC DNA]</scope>
    <source>
        <strain evidence="12">MGC-MH-2018</strain>
    </source>
</reference>
<name>A0A8H7XSZ8_PSICU</name>
<dbReference type="GO" id="GO:0005634">
    <property type="term" value="C:nucleus"/>
    <property type="evidence" value="ECO:0007669"/>
    <property type="project" value="InterPro"/>
</dbReference>
<feature type="compositionally biased region" description="Basic and acidic residues" evidence="8">
    <location>
        <begin position="729"/>
        <end position="739"/>
    </location>
</feature>
<keyword evidence="3" id="KW-0489">Methyltransferase</keyword>
<dbReference type="PROSITE" id="PS50867">
    <property type="entry name" value="PRE_SET"/>
    <property type="match status" value="1"/>
</dbReference>
<dbReference type="PROSITE" id="PS50280">
    <property type="entry name" value="SET"/>
    <property type="match status" value="1"/>
</dbReference>
<dbReference type="InterPro" id="IPR046341">
    <property type="entry name" value="SET_dom_sf"/>
</dbReference>
<evidence type="ECO:0000256" key="7">
    <source>
        <dbReference type="ARBA" id="ARBA00022833"/>
    </source>
</evidence>
<dbReference type="InterPro" id="IPR007728">
    <property type="entry name" value="Pre-SET_dom"/>
</dbReference>
<dbReference type="Pfam" id="PF05033">
    <property type="entry name" value="Pre-SET"/>
    <property type="match status" value="1"/>
</dbReference>
<proteinExistence type="predicted"/>
<feature type="compositionally biased region" description="Acidic residues" evidence="8">
    <location>
        <begin position="196"/>
        <end position="210"/>
    </location>
</feature>
<dbReference type="PANTHER" id="PTHR46223">
    <property type="entry name" value="HISTONE-LYSINE N-METHYLTRANSFERASE SUV39H"/>
    <property type="match status" value="1"/>
</dbReference>
<feature type="domain" description="Post-SET" evidence="11">
    <location>
        <begin position="1390"/>
        <end position="1406"/>
    </location>
</feature>
<feature type="compositionally biased region" description="Polar residues" evidence="8">
    <location>
        <begin position="219"/>
        <end position="247"/>
    </location>
</feature>
<comment type="subcellular location">
    <subcellularLocation>
        <location evidence="1">Chromosome</location>
    </subcellularLocation>
</comment>
<dbReference type="Gene3D" id="2.170.270.10">
    <property type="entry name" value="SET domain"/>
    <property type="match status" value="1"/>
</dbReference>
<dbReference type="GO" id="GO:0005694">
    <property type="term" value="C:chromosome"/>
    <property type="evidence" value="ECO:0007669"/>
    <property type="project" value="UniProtKB-SubCell"/>
</dbReference>
<feature type="region of interest" description="Disordered" evidence="8">
    <location>
        <begin position="699"/>
        <end position="955"/>
    </location>
</feature>
<sequence>MSASAPGSSRFPNAASTSSNSLSVGPRTVSSMLPPSIPTKSSSTNHKPKYPFSQPNSVLNVSNQSVKSSGPLSQNPMNAVASSSTLDFKKKDFPSSLDSKLFERARQSPRKSESILGRSVSAREPTKGKGAPTFRPRSATGDFIDLSGPNSSQLSAKDPNTVVDMSDDDDPPPKRMVARKSAGGKMARKPPTTDNMEPEVIEISSDTDEELPPKVRPPIQSSNSQPSTLRNSNHTSTVDILSKVQKTSPSSRRSSGSDKINVGSAFLNPSKPQQSGSTADRAEEKALNQVPPQNMDVDPTQPSLLASHPVNFVSSQTKSSIPPKHRRGVSGLEIRDTVTKARQSSQEDMQVDDDKDPSQIMSSTPRQALISPAGSGITGLNRSRGDTVSQPSLPPASTHTPRLSDTLKRNNSITSTQNSLALSPDVEHDKPIPPSSSFSGSSIVQNSINISNLSISSSNTKSVGKPVPTLQNSSAGPSTTLAHPTAHQTISSVKKPDTSSSTKSIPEPSSSQQTTKKDLETSSASKPLRFGRPQVAVKSAGGNRMKQRRRYSSSPPSDSSEDSSSNSDEDSSSPNELSPRRSSKGEQAINKLSSHVPAKKATRTPDRSISVKKQPITPKLFKSPNSTPAQSPTKNKYTPGQRAPASLSLQAGIASGSKPFPSSFRHRGDTIESAIDLTSDIENDDLLLEPIKVASEKLVGQLSKWKGKGRAVSPPDEPLKPYIQTPRSGTDELLLKPSEEEPSPPPGSSSPPLLSPATPAAEFSEGFDGSGRQKADKRRNSAPAVPDVDNRPASSNVPAIEVSNLTDIRAKAASPGRAYTKPLSAGSKPPPSIQSVVSRADQITNAQASNMTVQGALTTNRPSSNFEPTFLTSTTGTRAKSSPVVPRISSVSSSKSKPQLVESKVIPSSIESSPAKESAEESAPNDDDELSGMSSDIEMRGAQTSEDEAMQESEVHDALMEDDAPLDTFSEQETGEASASEETENSTEADLSAAPLSLARTIRQMSRRSSHSSGPADSDLAERDVTPVSRDTTPDDVVPLPLVPTVNKTLGGFPAITWNEYRQDLNNFIPKCLRSEDLPHSLQDQINFMSEYMQKMPALRDVFEAMILENTIENEPEAPPIRVINDLDDEPTPPWEFHYTNEMWHGKDVPAPDMKSLISCTCKGGCSPKSKTCACLIRQRKESDDPNISEFAYDKHGRLRTPEYPIFECNDLCGCGDECRNRVVQHGRKVQVNIKKTKHKGWGIFAGNKRIPSGTFIGIYSGELLLDAEAHERGTYYNKSGKTYLFDLDFYHLKKDYVSVDGKEWTNKYTIDAYQAGNFTRFFNHSCDPNCSLQACYINEGNLDKPLLVFFTHKDIEAHEEICFDYSGGFEEDIVEQDEEADEAKSDDKIYAKCMCGASNCKGTMFKR</sequence>
<feature type="domain" description="Pre-SET" evidence="10">
    <location>
        <begin position="1158"/>
        <end position="1227"/>
    </location>
</feature>
<organism evidence="12">
    <name type="scientific">Psilocybe cubensis</name>
    <name type="common">Psychedelic mushroom</name>
    <name type="synonym">Stropharia cubensis</name>
    <dbReference type="NCBI Taxonomy" id="181762"/>
    <lineage>
        <taxon>Eukaryota</taxon>
        <taxon>Fungi</taxon>
        <taxon>Dikarya</taxon>
        <taxon>Basidiomycota</taxon>
        <taxon>Agaricomycotina</taxon>
        <taxon>Agaricomycetes</taxon>
        <taxon>Agaricomycetidae</taxon>
        <taxon>Agaricales</taxon>
        <taxon>Agaricineae</taxon>
        <taxon>Strophariaceae</taxon>
        <taxon>Psilocybe</taxon>
    </lineage>
</organism>
<dbReference type="SUPFAM" id="SSF82199">
    <property type="entry name" value="SET domain"/>
    <property type="match status" value="1"/>
</dbReference>
<gene>
    <name evidence="12" type="ORF">JR316_007637</name>
</gene>
<dbReference type="InterPro" id="IPR001214">
    <property type="entry name" value="SET_dom"/>
</dbReference>
<evidence type="ECO:0000256" key="6">
    <source>
        <dbReference type="ARBA" id="ARBA00022723"/>
    </source>
</evidence>
<evidence type="ECO:0000259" key="10">
    <source>
        <dbReference type="PROSITE" id="PS50867"/>
    </source>
</evidence>
<comment type="caution">
    <text evidence="12">The sequence shown here is derived from an EMBL/GenBank/DDBJ whole genome shotgun (WGS) entry which is preliminary data.</text>
</comment>
<dbReference type="InterPro" id="IPR050973">
    <property type="entry name" value="H3K9_Histone-Lys_N-MTase"/>
</dbReference>
<protein>
    <submittedName>
        <fullName evidence="12">Uncharacterized protein</fullName>
    </submittedName>
</protein>
<evidence type="ECO:0000313" key="12">
    <source>
        <dbReference type="EMBL" id="KAG5167290.1"/>
    </source>
</evidence>
<dbReference type="InterPro" id="IPR003616">
    <property type="entry name" value="Post-SET_dom"/>
</dbReference>
<dbReference type="GO" id="GO:0032259">
    <property type="term" value="P:methylation"/>
    <property type="evidence" value="ECO:0007669"/>
    <property type="project" value="UniProtKB-KW"/>
</dbReference>
<keyword evidence="5" id="KW-0949">S-adenosyl-L-methionine</keyword>
<dbReference type="PROSITE" id="PS50868">
    <property type="entry name" value="POST_SET"/>
    <property type="match status" value="1"/>
</dbReference>
<feature type="compositionally biased region" description="Low complexity" evidence="8">
    <location>
        <begin position="750"/>
        <end position="762"/>
    </location>
</feature>
<evidence type="ECO:0000259" key="9">
    <source>
        <dbReference type="PROSITE" id="PS50280"/>
    </source>
</evidence>
<feature type="compositionally biased region" description="Low complexity" evidence="8">
    <location>
        <begin position="552"/>
        <end position="577"/>
    </location>
</feature>
<feature type="region of interest" description="Disordered" evidence="8">
    <location>
        <begin position="970"/>
        <end position="1040"/>
    </location>
</feature>
<dbReference type="PANTHER" id="PTHR46223:SF3">
    <property type="entry name" value="HISTONE-LYSINE N-METHYLTRANSFERASE SET-23"/>
    <property type="match status" value="1"/>
</dbReference>
<feature type="compositionally biased region" description="Low complexity" evidence="8">
    <location>
        <begin position="880"/>
        <end position="898"/>
    </location>
</feature>
<feature type="compositionally biased region" description="Polar residues" evidence="8">
    <location>
        <begin position="469"/>
        <end position="492"/>
    </location>
</feature>
<dbReference type="SMART" id="SM00317">
    <property type="entry name" value="SET"/>
    <property type="match status" value="1"/>
</dbReference>
<feature type="domain" description="SET" evidence="9">
    <location>
        <begin position="1230"/>
        <end position="1367"/>
    </location>
</feature>
<feature type="compositionally biased region" description="Polar residues" evidence="8">
    <location>
        <begin position="1"/>
        <end position="45"/>
    </location>
</feature>
<feature type="compositionally biased region" description="Polar residues" evidence="8">
    <location>
        <begin position="623"/>
        <end position="638"/>
    </location>
</feature>
<dbReference type="SMART" id="SM00468">
    <property type="entry name" value="PreSET"/>
    <property type="match status" value="1"/>
</dbReference>
<feature type="compositionally biased region" description="Polar residues" evidence="8">
    <location>
        <begin position="378"/>
        <end position="421"/>
    </location>
</feature>
<keyword evidence="6" id="KW-0479">Metal-binding</keyword>
<dbReference type="GO" id="GO:0042054">
    <property type="term" value="F:histone methyltransferase activity"/>
    <property type="evidence" value="ECO:0007669"/>
    <property type="project" value="InterPro"/>
</dbReference>
<dbReference type="GO" id="GO:0008270">
    <property type="term" value="F:zinc ion binding"/>
    <property type="evidence" value="ECO:0007669"/>
    <property type="project" value="InterPro"/>
</dbReference>
<feature type="compositionally biased region" description="Polar residues" evidence="8">
    <location>
        <begin position="833"/>
        <end position="879"/>
    </location>
</feature>
<dbReference type="Pfam" id="PF00856">
    <property type="entry name" value="SET"/>
    <property type="match status" value="1"/>
</dbReference>
<evidence type="ECO:0000256" key="1">
    <source>
        <dbReference type="ARBA" id="ARBA00004286"/>
    </source>
</evidence>
<evidence type="ECO:0000259" key="11">
    <source>
        <dbReference type="PROSITE" id="PS50868"/>
    </source>
</evidence>
<evidence type="ECO:0000256" key="4">
    <source>
        <dbReference type="ARBA" id="ARBA00022679"/>
    </source>
</evidence>
<feature type="compositionally biased region" description="Low complexity" evidence="8">
    <location>
        <begin position="498"/>
        <end position="511"/>
    </location>
</feature>
<keyword evidence="4" id="KW-0808">Transferase</keyword>
<evidence type="ECO:0000256" key="5">
    <source>
        <dbReference type="ARBA" id="ARBA00022691"/>
    </source>
</evidence>
<feature type="compositionally biased region" description="Basic and acidic residues" evidence="8">
    <location>
        <begin position="100"/>
        <end position="113"/>
    </location>
</feature>
<evidence type="ECO:0000256" key="2">
    <source>
        <dbReference type="ARBA" id="ARBA00022454"/>
    </source>
</evidence>
<feature type="region of interest" description="Disordered" evidence="8">
    <location>
        <begin position="1"/>
        <end position="442"/>
    </location>
</feature>
<evidence type="ECO:0000256" key="8">
    <source>
        <dbReference type="SAM" id="MobiDB-lite"/>
    </source>
</evidence>
<accession>A0A8H7XSZ8</accession>
<dbReference type="EMBL" id="JAFIQS010000007">
    <property type="protein sequence ID" value="KAG5167290.1"/>
    <property type="molecule type" value="Genomic_DNA"/>
</dbReference>
<keyword evidence="2" id="KW-0158">Chromosome</keyword>
<feature type="compositionally biased region" description="Low complexity" evidence="8">
    <location>
        <begin position="906"/>
        <end position="916"/>
    </location>
</feature>
<keyword evidence="7" id="KW-0862">Zinc</keyword>
<feature type="compositionally biased region" description="Polar residues" evidence="8">
    <location>
        <begin position="53"/>
        <end position="86"/>
    </location>
</feature>
<feature type="region of interest" description="Disordered" evidence="8">
    <location>
        <begin position="455"/>
        <end position="647"/>
    </location>
</feature>
<evidence type="ECO:0000256" key="3">
    <source>
        <dbReference type="ARBA" id="ARBA00022603"/>
    </source>
</evidence>